<dbReference type="VEuPathDB" id="FungiDB:BTJ68_05609"/>
<evidence type="ECO:0000256" key="6">
    <source>
        <dbReference type="ARBA" id="ARBA00023277"/>
    </source>
</evidence>
<organism evidence="13 14">
    <name type="scientific">Hortaea werneckii EXF-2000</name>
    <dbReference type="NCBI Taxonomy" id="1157616"/>
    <lineage>
        <taxon>Eukaryota</taxon>
        <taxon>Fungi</taxon>
        <taxon>Dikarya</taxon>
        <taxon>Ascomycota</taxon>
        <taxon>Pezizomycotina</taxon>
        <taxon>Dothideomycetes</taxon>
        <taxon>Dothideomycetidae</taxon>
        <taxon>Mycosphaerellales</taxon>
        <taxon>Teratosphaeriaceae</taxon>
        <taxon>Hortaea</taxon>
    </lineage>
</organism>
<evidence type="ECO:0000256" key="4">
    <source>
        <dbReference type="ARBA" id="ARBA00022801"/>
    </source>
</evidence>
<comment type="catalytic activity">
    <reaction evidence="1 9">
        <text>Endohydrolysis of (1-&gt;4)-beta-D-glucosidic linkages in cellulose, lichenin and cereal beta-D-glucans.</text>
        <dbReference type="EC" id="3.2.1.4"/>
    </reaction>
</comment>
<keyword evidence="11" id="KW-0732">Signal</keyword>
<dbReference type="EMBL" id="MUNK01000075">
    <property type="protein sequence ID" value="OTA33473.1"/>
    <property type="molecule type" value="Genomic_DNA"/>
</dbReference>
<evidence type="ECO:0000256" key="2">
    <source>
        <dbReference type="ARBA" id="ARBA00007793"/>
    </source>
</evidence>
<keyword evidence="8" id="KW-0624">Polysaccharide degradation</keyword>
<evidence type="ECO:0000256" key="5">
    <source>
        <dbReference type="ARBA" id="ARBA00023001"/>
    </source>
</evidence>
<gene>
    <name evidence="13" type="ORF">BTJ68_05609</name>
</gene>
<protein>
    <recommendedName>
        <fullName evidence="3 9">Cellulase</fullName>
        <ecNumber evidence="3 9">3.2.1.4</ecNumber>
    </recommendedName>
</protein>
<evidence type="ECO:0000256" key="3">
    <source>
        <dbReference type="ARBA" id="ARBA00012601"/>
    </source>
</evidence>
<dbReference type="InterPro" id="IPR052288">
    <property type="entry name" value="GH45_Enzymes"/>
</dbReference>
<keyword evidence="6" id="KW-0119">Carbohydrate metabolism</keyword>
<dbReference type="Pfam" id="PF02015">
    <property type="entry name" value="Glyco_hydro_45"/>
    <property type="match status" value="1"/>
</dbReference>
<comment type="similarity">
    <text evidence="2">Belongs to the glycosyl hydrolase 45 (cellulase K) family.</text>
</comment>
<dbReference type="PROSITE" id="PS01140">
    <property type="entry name" value="GLYCOSYL_HYDROL_F45"/>
    <property type="match status" value="1"/>
</dbReference>
<dbReference type="Gene3D" id="2.40.40.10">
    <property type="entry name" value="RlpA-like domain"/>
    <property type="match status" value="1"/>
</dbReference>
<reference evidence="13 14" key="1">
    <citation type="submission" date="2017-01" db="EMBL/GenBank/DDBJ databases">
        <title>The recent genome duplication of the halophilic yeast Hortaea werneckii: insights from long-read sequencing.</title>
        <authorList>
            <person name="Sinha S."/>
            <person name="Flibotte S."/>
            <person name="Neira M."/>
            <person name="Lenassi M."/>
            <person name="Gostincar C."/>
            <person name="Stajich J.E."/>
            <person name="Nislow C.E."/>
        </authorList>
    </citation>
    <scope>NUCLEOTIDE SEQUENCE [LARGE SCALE GENOMIC DNA]</scope>
    <source>
        <strain evidence="13 14">EXF-2000</strain>
    </source>
</reference>
<feature type="domain" description="Glycosyl hydrolases family 45 active site" evidence="12">
    <location>
        <begin position="30"/>
        <end position="41"/>
    </location>
</feature>
<evidence type="ECO:0000256" key="8">
    <source>
        <dbReference type="ARBA" id="ARBA00023326"/>
    </source>
</evidence>
<keyword evidence="7" id="KW-0326">Glycosidase</keyword>
<evidence type="ECO:0000256" key="11">
    <source>
        <dbReference type="SAM" id="SignalP"/>
    </source>
</evidence>
<evidence type="ECO:0000256" key="9">
    <source>
        <dbReference type="PROSITE-ProRule" id="PRU10069"/>
    </source>
</evidence>
<evidence type="ECO:0000259" key="12">
    <source>
        <dbReference type="PROSITE" id="PS01140"/>
    </source>
</evidence>
<feature type="compositionally biased region" description="Low complexity" evidence="10">
    <location>
        <begin position="241"/>
        <end position="257"/>
    </location>
</feature>
<dbReference type="InterPro" id="IPR036908">
    <property type="entry name" value="RlpA-like_sf"/>
</dbReference>
<feature type="chain" id="PRO_5012599895" description="Cellulase" evidence="11">
    <location>
        <begin position="23"/>
        <end position="385"/>
    </location>
</feature>
<comment type="caution">
    <text evidence="13">The sequence shown here is derived from an EMBL/GenBank/DDBJ whole genome shotgun (WGS) entry which is preliminary data.</text>
</comment>
<dbReference type="STRING" id="1157616.A0A1Z5TBU3"/>
<dbReference type="InParanoid" id="A0A1Z5TBU3"/>
<evidence type="ECO:0000256" key="10">
    <source>
        <dbReference type="SAM" id="MobiDB-lite"/>
    </source>
</evidence>
<sequence length="385" mass="38517">MSSFRSIAFLALTAGLATVSKAQVSGSGSTTRYWDCCKGSCAWEGKADVSAPITTCDADDNPLSEANAKSGCDGGSAYMCSDQSPWAVSSDLAYGFAAVSIPGGSESSWCCSCYELTFTSTSIAGKKMIVQATNTGADLGEGQFDLAIPGGGVGIYNGCTDEWGAPSSGWGAQYGGISTNTCSNFPSALQPGCNFRFGDFFEGADNPSVDYKQVTCPKALTDKTGCIRSGETPTESEADTSDSGSSAPASSSTAAPASSSEAAAYSSTAAVESSPASSSVVAAAESSSAPASSSTAPVDSSNPPAYSAPASSAPAYSAPASSSEAAPVSDSASSSQYMSSPYSFSATYGSASSSAAAPAETESAAPSDYASGDEECEVQYVYEYV</sequence>
<dbReference type="EC" id="3.2.1.4" evidence="3 9"/>
<keyword evidence="5" id="KW-0136">Cellulose degradation</keyword>
<dbReference type="OrthoDB" id="10035502at2759"/>
<feature type="region of interest" description="Disordered" evidence="10">
    <location>
        <begin position="223"/>
        <end position="257"/>
    </location>
</feature>
<feature type="active site" description="Nucleophile" evidence="9">
    <location>
        <position position="35"/>
    </location>
</feature>
<dbReference type="AlphaFoldDB" id="A0A1Z5TBU3"/>
<feature type="signal peptide" evidence="11">
    <location>
        <begin position="1"/>
        <end position="22"/>
    </location>
</feature>
<dbReference type="GO" id="GO:0030245">
    <property type="term" value="P:cellulose catabolic process"/>
    <property type="evidence" value="ECO:0007669"/>
    <property type="project" value="UniProtKB-KW"/>
</dbReference>
<feature type="region of interest" description="Disordered" evidence="10">
    <location>
        <begin position="288"/>
        <end position="340"/>
    </location>
</feature>
<evidence type="ECO:0000313" key="14">
    <source>
        <dbReference type="Proteomes" id="UP000194280"/>
    </source>
</evidence>
<evidence type="ECO:0000313" key="13">
    <source>
        <dbReference type="EMBL" id="OTA33473.1"/>
    </source>
</evidence>
<dbReference type="PANTHER" id="PTHR39730">
    <property type="entry name" value="ENDOGLUCANASE 1"/>
    <property type="match status" value="1"/>
</dbReference>
<evidence type="ECO:0000256" key="1">
    <source>
        <dbReference type="ARBA" id="ARBA00000966"/>
    </source>
</evidence>
<dbReference type="SUPFAM" id="SSF50685">
    <property type="entry name" value="Barwin-like endoglucanases"/>
    <property type="match status" value="1"/>
</dbReference>
<keyword evidence="14" id="KW-1185">Reference proteome</keyword>
<keyword evidence="4" id="KW-0378">Hydrolase</keyword>
<proteinExistence type="inferred from homology"/>
<evidence type="ECO:0000256" key="7">
    <source>
        <dbReference type="ARBA" id="ARBA00023295"/>
    </source>
</evidence>
<name>A0A1Z5TBU3_HORWE</name>
<dbReference type="InterPro" id="IPR000334">
    <property type="entry name" value="Glyco_hydro_45"/>
</dbReference>
<dbReference type="Proteomes" id="UP000194280">
    <property type="component" value="Unassembled WGS sequence"/>
</dbReference>
<dbReference type="PANTHER" id="PTHR39730:SF1">
    <property type="entry name" value="ENDOGLUCANASE 1"/>
    <property type="match status" value="1"/>
</dbReference>
<accession>A0A1Z5TBU3</accession>
<dbReference type="GO" id="GO:0008810">
    <property type="term" value="F:cellulase activity"/>
    <property type="evidence" value="ECO:0007669"/>
    <property type="project" value="UniProtKB-EC"/>
</dbReference>